<dbReference type="GO" id="GO:0003677">
    <property type="term" value="F:DNA binding"/>
    <property type="evidence" value="ECO:0007669"/>
    <property type="project" value="InterPro"/>
</dbReference>
<accession>A0A0F3H9F1</accession>
<dbReference type="AlphaFoldDB" id="A0A0F3H9F1"/>
<dbReference type="InterPro" id="IPR053163">
    <property type="entry name" value="HTH-type_regulator_Rgg"/>
</dbReference>
<dbReference type="InterPro" id="IPR010982">
    <property type="entry name" value="Lambda_DNA-bd_dom_sf"/>
</dbReference>
<dbReference type="CDD" id="cd00093">
    <property type="entry name" value="HTH_XRE"/>
    <property type="match status" value="1"/>
</dbReference>
<evidence type="ECO:0000259" key="1">
    <source>
        <dbReference type="Pfam" id="PF21259"/>
    </source>
</evidence>
<organism evidence="2 3">
    <name type="scientific">Streptococcus parasanguinis</name>
    <dbReference type="NCBI Taxonomy" id="1318"/>
    <lineage>
        <taxon>Bacteria</taxon>
        <taxon>Bacillati</taxon>
        <taxon>Bacillota</taxon>
        <taxon>Bacilli</taxon>
        <taxon>Lactobacillales</taxon>
        <taxon>Streptococcaceae</taxon>
        <taxon>Streptococcus</taxon>
    </lineage>
</organism>
<sequence length="286" mass="33633">MKEIGAVFRQIRESRHISLEEATGGEFSRSMLSRFERGENDLTTQRFFQALQQIKTSLSEFSHLAGIDQHSFIPKLLKEHYENMSLEHDQALYQSYQQAYQKYQKKEDFLASIILKVQMLGFYPEVELTASQEELDFLHDYLFSVTIWGNFELNLFSLTSPLFSSRLYRQYTEELVQREDFKLLLDSSRPAINSIFLNGFFLAISSNEFEDACFFDHLINDHFYSENEAYLRTVYLYAKGEFLYRKGEKEIGLEKMEQAIQVLSILDCKDSANYYKQGLQELINKS</sequence>
<dbReference type="PANTHER" id="PTHR37038:SF12">
    <property type="entry name" value="TRANSCRIPTIONAL REGULATOR"/>
    <property type="match status" value="1"/>
</dbReference>
<dbReference type="EMBL" id="JAGZFP010000004">
    <property type="protein sequence ID" value="MBS5358116.1"/>
    <property type="molecule type" value="Genomic_DNA"/>
</dbReference>
<reference evidence="2" key="1">
    <citation type="submission" date="2021-02" db="EMBL/GenBank/DDBJ databases">
        <title>Infant gut strain persistence is associated with maternal origin, phylogeny, and functional potential including surface adhesion and iron acquisition.</title>
        <authorList>
            <person name="Lou Y.C."/>
        </authorList>
    </citation>
    <scope>NUCLEOTIDE SEQUENCE</scope>
    <source>
        <strain evidence="2">L3_098_011G1_dasL3_098_011G1_concoct_7</strain>
    </source>
</reference>
<dbReference type="RefSeq" id="WP_045759775.1">
    <property type="nucleotide sequence ID" value="NZ_JYOW01000001.1"/>
</dbReference>
<name>A0A0F3H9F1_STRPA</name>
<dbReference type="Gene3D" id="1.10.260.40">
    <property type="entry name" value="lambda repressor-like DNA-binding domains"/>
    <property type="match status" value="1"/>
</dbReference>
<feature type="domain" description="HTH-type transcriptional regulator Rgg C-terminal" evidence="1">
    <location>
        <begin position="94"/>
        <end position="277"/>
    </location>
</feature>
<gene>
    <name evidence="2" type="ORF">KHX87_03255</name>
</gene>
<proteinExistence type="predicted"/>
<dbReference type="InterPro" id="IPR001387">
    <property type="entry name" value="Cro/C1-type_HTH"/>
</dbReference>
<dbReference type="Pfam" id="PF21259">
    <property type="entry name" value="Rgg_C"/>
    <property type="match status" value="1"/>
</dbReference>
<dbReference type="PANTHER" id="PTHR37038">
    <property type="entry name" value="TRANSCRIPTIONAL REGULATOR-RELATED"/>
    <property type="match status" value="1"/>
</dbReference>
<evidence type="ECO:0000313" key="2">
    <source>
        <dbReference type="EMBL" id="MBS5358116.1"/>
    </source>
</evidence>
<dbReference type="Proteomes" id="UP000709219">
    <property type="component" value="Unassembled WGS sequence"/>
</dbReference>
<dbReference type="SUPFAM" id="SSF47413">
    <property type="entry name" value="lambda repressor-like DNA-binding domains"/>
    <property type="match status" value="1"/>
</dbReference>
<protein>
    <submittedName>
        <fullName evidence="2">Transcriptional regulator</fullName>
    </submittedName>
</protein>
<evidence type="ECO:0000313" key="3">
    <source>
        <dbReference type="Proteomes" id="UP000709219"/>
    </source>
</evidence>
<dbReference type="NCBIfam" id="TIGR01716">
    <property type="entry name" value="RGG_Cterm"/>
    <property type="match status" value="1"/>
</dbReference>
<comment type="caution">
    <text evidence="2">The sequence shown here is derived from an EMBL/GenBank/DDBJ whole genome shotgun (WGS) entry which is preliminary data.</text>
</comment>
<dbReference type="InterPro" id="IPR010057">
    <property type="entry name" value="Transcription_activator_Rgg_C"/>
</dbReference>